<dbReference type="InterPro" id="IPR013126">
    <property type="entry name" value="Hsp_70_fam"/>
</dbReference>
<keyword evidence="4" id="KW-1133">Transmembrane helix</keyword>
<keyword evidence="3" id="KW-0067">ATP-binding</keyword>
<organism evidence="6 7">
    <name type="scientific">Crassostrea virginica</name>
    <name type="common">Eastern oyster</name>
    <dbReference type="NCBI Taxonomy" id="6565"/>
    <lineage>
        <taxon>Eukaryota</taxon>
        <taxon>Metazoa</taxon>
        <taxon>Spiralia</taxon>
        <taxon>Lophotrochozoa</taxon>
        <taxon>Mollusca</taxon>
        <taxon>Bivalvia</taxon>
        <taxon>Autobranchia</taxon>
        <taxon>Pteriomorphia</taxon>
        <taxon>Ostreida</taxon>
        <taxon>Ostreoidea</taxon>
        <taxon>Ostreidae</taxon>
        <taxon>Crassostrea</taxon>
    </lineage>
</organism>
<keyword evidence="4" id="KW-0812">Transmembrane</keyword>
<dbReference type="Pfam" id="PF00012">
    <property type="entry name" value="HSP70"/>
    <property type="match status" value="1"/>
</dbReference>
<gene>
    <name evidence="7" type="primary">LOC111110479</name>
</gene>
<keyword evidence="5" id="KW-0732">Signal</keyword>
<accession>A0A8B8BIB2</accession>
<reference evidence="7" key="1">
    <citation type="submission" date="2025-08" db="UniProtKB">
        <authorList>
            <consortium name="RefSeq"/>
        </authorList>
    </citation>
    <scope>IDENTIFICATION</scope>
    <source>
        <tissue evidence="7">Whole sample</tissue>
    </source>
</reference>
<dbReference type="SUPFAM" id="SSF53067">
    <property type="entry name" value="Actin-like ATPase domain"/>
    <property type="match status" value="2"/>
</dbReference>
<dbReference type="KEGG" id="cvn:111110479"/>
<keyword evidence="2" id="KW-0547">Nucleotide-binding</keyword>
<evidence type="ECO:0000256" key="3">
    <source>
        <dbReference type="ARBA" id="ARBA00022840"/>
    </source>
</evidence>
<dbReference type="Proteomes" id="UP000694844">
    <property type="component" value="Chromosome 8"/>
</dbReference>
<evidence type="ECO:0000256" key="1">
    <source>
        <dbReference type="ARBA" id="ARBA00007381"/>
    </source>
</evidence>
<comment type="similarity">
    <text evidence="1">Belongs to the heat shock protein 70 family.</text>
</comment>
<dbReference type="Gene3D" id="3.30.420.40">
    <property type="match status" value="2"/>
</dbReference>
<keyword evidence="4" id="KW-0472">Membrane</keyword>
<sequence length="904" mass="104053">MMITKSDAFVLIILVNLTPYESAVLPKWVHRIPSCPDPGNVSQWMEASRKLYCQNQLSSNDPKQQRHQYHCLPSSFLNETVEFCGRSVPIGPGACAVYNYEVSANIQPTSYNCSKFISGCPNQLIFSKNMYEYPECLNISKSEKCFPAEENCRYNIKNSFITTDITSSYQSTLIVTNITPPQISSKETSRHWHSTLVLSFFFVTVVILVVFIAIEYVRRRVEKRHVPTIIDRSTELQNLLQDGGACNQTKQAVVNRMWEQAQAWKCNELLEKLTETMTEDEFKRIKNRVEDHTVDGPSEVDELTNQKELVKYLIRKFPLPYNVMMLQGLFTSCEAKTLYEICCEYAKSKENEEIMYFSKNIQIKGCTKVEYTIHCPDQSSYTQADLRKLRETVDMLTNANYDDIIICEIRRGSVIVSFMIKNRLIPKLEEKQHNIAVRLEQDVMKVKIQDNIIYESENLPAEDEIPIPRLFRKNTEQSSSKIPKYETTLSSLLIFAAIDIGTTSSGFSWKVPSFLNPTSRKRITRTSTRISTTILLDNHQKLVAFGRDAEKKYSDLCANDEKEDFYYFHQFKLLLYDKARTSKLTIDTQIADIRGRKMEATTVFSQAIQYLKKIVLCEQEESLETLKKEEIFWILTVPAIWGDTARLFMRIAARKAGMSEDKVMIVSEPEAVFMYYKQSPTVELKGLLAPCAFRPGINHLVLDAGGETVDIAVFEVDNDECPKELYCDYDLDCGGKRVDMAFENALSEIFTEEMIHNYRDKYIEDYNELLKCFRYEKETSDQLVSFKFPASFIEESTKTFGTDLTTLTKQSRFSDHLSWEKNLIKINIETFEGFFQPACDKIIKLVKKVLMDAKCSNVQYILMAGEFSESPFLQHAIRKAFPQLQVIASPEAGRAVQCGTISYF</sequence>
<dbReference type="RefSeq" id="XP_022302701.1">
    <property type="nucleotide sequence ID" value="XM_022446993.1"/>
</dbReference>
<name>A0A8B8BIB2_CRAVI</name>
<evidence type="ECO:0000256" key="5">
    <source>
        <dbReference type="SAM" id="SignalP"/>
    </source>
</evidence>
<dbReference type="AlphaFoldDB" id="A0A8B8BIB2"/>
<feature type="signal peptide" evidence="5">
    <location>
        <begin position="1"/>
        <end position="23"/>
    </location>
</feature>
<dbReference type="InterPro" id="IPR043129">
    <property type="entry name" value="ATPase_NBD"/>
</dbReference>
<feature type="chain" id="PRO_5034010659" evidence="5">
    <location>
        <begin position="24"/>
        <end position="904"/>
    </location>
</feature>
<evidence type="ECO:0000256" key="2">
    <source>
        <dbReference type="ARBA" id="ARBA00022741"/>
    </source>
</evidence>
<dbReference type="GeneID" id="111110479"/>
<dbReference type="GO" id="GO:0005524">
    <property type="term" value="F:ATP binding"/>
    <property type="evidence" value="ECO:0007669"/>
    <property type="project" value="UniProtKB-KW"/>
</dbReference>
<proteinExistence type="inferred from homology"/>
<evidence type="ECO:0000256" key="4">
    <source>
        <dbReference type="SAM" id="Phobius"/>
    </source>
</evidence>
<dbReference type="PANTHER" id="PTHR14187">
    <property type="entry name" value="ALPHA KINASE/ELONGATION FACTOR 2 KINASE"/>
    <property type="match status" value="1"/>
</dbReference>
<dbReference type="CDD" id="cd10229">
    <property type="entry name" value="ASKHA_NBD_HSP70_HSPA12"/>
    <property type="match status" value="1"/>
</dbReference>
<evidence type="ECO:0000313" key="6">
    <source>
        <dbReference type="Proteomes" id="UP000694844"/>
    </source>
</evidence>
<keyword evidence="6" id="KW-1185">Reference proteome</keyword>
<evidence type="ECO:0000313" key="7">
    <source>
        <dbReference type="RefSeq" id="XP_022302701.1"/>
    </source>
</evidence>
<feature type="transmembrane region" description="Helical" evidence="4">
    <location>
        <begin position="192"/>
        <end position="214"/>
    </location>
</feature>
<dbReference type="GO" id="GO:0140662">
    <property type="term" value="F:ATP-dependent protein folding chaperone"/>
    <property type="evidence" value="ECO:0007669"/>
    <property type="project" value="InterPro"/>
</dbReference>
<protein>
    <submittedName>
        <fullName evidence="7">Uncharacterized protein LOC111110479</fullName>
    </submittedName>
</protein>
<dbReference type="Gene3D" id="3.90.640.10">
    <property type="entry name" value="Actin, Chain A, domain 4"/>
    <property type="match status" value="1"/>
</dbReference>
<dbReference type="PANTHER" id="PTHR14187:SF5">
    <property type="entry name" value="HEAT SHOCK 70 KDA PROTEIN 12A"/>
    <property type="match status" value="1"/>
</dbReference>
<dbReference type="OrthoDB" id="2963168at2759"/>